<dbReference type="OrthoDB" id="2593073at2759"/>
<keyword evidence="2" id="KW-0539">Nucleus</keyword>
<sequence length="405" mass="45272">MASQATMAPREDPYQPIILTRSDALPPFQVASVALCPGNPPRQDKRKWDQVVMEDDSQQNVAKAPMRDQSYHEPALIDDEEDCQDSDDPTTLNGKKPGRKPMTDDGQSDDGDDPKVKRKAQNRIAQRAFRERKERYVKELESKLKQIQETHIMAANHLFQENHYLRSILYRLETENVALKGIHIQHGPLSGKPMQQWITALQEHQQQFTNDPLASIMSPEISSSTLLPSVPPMNVVPALSVASNPVESPAPEQPQEQSQEPQEQRVQYTFAISTPATLRSRHEQQQRSVSIAPKQQQQQQHHHSTSPIELVRLYPGEHITPTLSSPPASSPTLSTTSDRPPSPASTASNPWFNDHEFDQLLSEPLFDTRTGGLTHLVGMSNGKDGAPSHQLHPQCQANNGPWVPS</sequence>
<feature type="domain" description="BZIP" evidence="4">
    <location>
        <begin position="117"/>
        <end position="132"/>
    </location>
</feature>
<dbReference type="PROSITE" id="PS00036">
    <property type="entry name" value="BZIP_BASIC"/>
    <property type="match status" value="1"/>
</dbReference>
<dbReference type="SUPFAM" id="SSF57959">
    <property type="entry name" value="Leucine zipper domain"/>
    <property type="match status" value="1"/>
</dbReference>
<feature type="region of interest" description="Disordered" evidence="3">
    <location>
        <begin position="318"/>
        <end position="351"/>
    </location>
</feature>
<dbReference type="InParanoid" id="A0A163JR10"/>
<protein>
    <recommendedName>
        <fullName evidence="4">BZIP domain-containing protein</fullName>
    </recommendedName>
</protein>
<dbReference type="GO" id="GO:0000976">
    <property type="term" value="F:transcription cis-regulatory region binding"/>
    <property type="evidence" value="ECO:0007669"/>
    <property type="project" value="InterPro"/>
</dbReference>
<gene>
    <name evidence="5" type="primary">ABSGL_07004.1 scaffold 8715</name>
</gene>
<feature type="region of interest" description="Disordered" evidence="3">
    <location>
        <begin position="243"/>
        <end position="264"/>
    </location>
</feature>
<accession>A0A163JR10</accession>
<dbReference type="Proteomes" id="UP000078561">
    <property type="component" value="Unassembled WGS sequence"/>
</dbReference>
<feature type="region of interest" description="Disordered" evidence="3">
    <location>
        <begin position="277"/>
        <end position="305"/>
    </location>
</feature>
<feature type="compositionally biased region" description="Low complexity" evidence="3">
    <location>
        <begin position="320"/>
        <end position="337"/>
    </location>
</feature>
<dbReference type="PANTHER" id="PTHR40621">
    <property type="entry name" value="TRANSCRIPTION FACTOR KAPC-RELATED"/>
    <property type="match status" value="1"/>
</dbReference>
<dbReference type="GO" id="GO:0090575">
    <property type="term" value="C:RNA polymerase II transcription regulator complex"/>
    <property type="evidence" value="ECO:0007669"/>
    <property type="project" value="TreeGrafter"/>
</dbReference>
<evidence type="ECO:0000256" key="3">
    <source>
        <dbReference type="SAM" id="MobiDB-lite"/>
    </source>
</evidence>
<feature type="region of interest" description="Disordered" evidence="3">
    <location>
        <begin position="377"/>
        <end position="405"/>
    </location>
</feature>
<dbReference type="InterPro" id="IPR050936">
    <property type="entry name" value="AP-1-like"/>
</dbReference>
<evidence type="ECO:0000256" key="2">
    <source>
        <dbReference type="ARBA" id="ARBA00023242"/>
    </source>
</evidence>
<evidence type="ECO:0000259" key="4">
    <source>
        <dbReference type="PROSITE" id="PS00036"/>
    </source>
</evidence>
<proteinExistence type="predicted"/>
<comment type="subcellular location">
    <subcellularLocation>
        <location evidence="1">Nucleus</location>
    </subcellularLocation>
</comment>
<dbReference type="SMART" id="SM00338">
    <property type="entry name" value="BRLZ"/>
    <property type="match status" value="1"/>
</dbReference>
<dbReference type="AlphaFoldDB" id="A0A163JR10"/>
<dbReference type="STRING" id="4829.A0A163JR10"/>
<dbReference type="CDD" id="cd14688">
    <property type="entry name" value="bZIP_YAP"/>
    <property type="match status" value="1"/>
</dbReference>
<feature type="compositionally biased region" description="Low complexity" evidence="3">
    <location>
        <begin position="245"/>
        <end position="264"/>
    </location>
</feature>
<reference evidence="5" key="1">
    <citation type="submission" date="2016-04" db="EMBL/GenBank/DDBJ databases">
        <authorList>
            <person name="Evans L.H."/>
            <person name="Alamgir A."/>
            <person name="Owens N."/>
            <person name="Weber N.D."/>
            <person name="Virtaneva K."/>
            <person name="Barbian K."/>
            <person name="Babar A."/>
            <person name="Rosenke K."/>
        </authorList>
    </citation>
    <scope>NUCLEOTIDE SEQUENCE [LARGE SCALE GENOMIC DNA]</scope>
    <source>
        <strain evidence="5">CBS 101.48</strain>
    </source>
</reference>
<keyword evidence="6" id="KW-1185">Reference proteome</keyword>
<dbReference type="GO" id="GO:0001228">
    <property type="term" value="F:DNA-binding transcription activator activity, RNA polymerase II-specific"/>
    <property type="evidence" value="ECO:0007669"/>
    <property type="project" value="TreeGrafter"/>
</dbReference>
<feature type="region of interest" description="Disordered" evidence="3">
    <location>
        <begin position="32"/>
        <end position="130"/>
    </location>
</feature>
<dbReference type="EMBL" id="LT553525">
    <property type="protein sequence ID" value="SAM01263.1"/>
    <property type="molecule type" value="Genomic_DNA"/>
</dbReference>
<evidence type="ECO:0000313" key="6">
    <source>
        <dbReference type="Proteomes" id="UP000078561"/>
    </source>
</evidence>
<evidence type="ECO:0000256" key="1">
    <source>
        <dbReference type="ARBA" id="ARBA00004123"/>
    </source>
</evidence>
<dbReference type="PANTHER" id="PTHR40621:SF6">
    <property type="entry name" value="AP-1-LIKE TRANSCRIPTION FACTOR YAP1-RELATED"/>
    <property type="match status" value="1"/>
</dbReference>
<feature type="region of interest" description="Disordered" evidence="3">
    <location>
        <begin position="1"/>
        <end position="20"/>
    </location>
</feature>
<dbReference type="Pfam" id="PF00170">
    <property type="entry name" value="bZIP_1"/>
    <property type="match status" value="1"/>
</dbReference>
<name>A0A163JR10_ABSGL</name>
<dbReference type="Gene3D" id="1.20.5.170">
    <property type="match status" value="1"/>
</dbReference>
<organism evidence="5">
    <name type="scientific">Absidia glauca</name>
    <name type="common">Pin mould</name>
    <dbReference type="NCBI Taxonomy" id="4829"/>
    <lineage>
        <taxon>Eukaryota</taxon>
        <taxon>Fungi</taxon>
        <taxon>Fungi incertae sedis</taxon>
        <taxon>Mucoromycota</taxon>
        <taxon>Mucoromycotina</taxon>
        <taxon>Mucoromycetes</taxon>
        <taxon>Mucorales</taxon>
        <taxon>Cunninghamellaceae</taxon>
        <taxon>Absidia</taxon>
    </lineage>
</organism>
<dbReference type="InterPro" id="IPR046347">
    <property type="entry name" value="bZIP_sf"/>
</dbReference>
<feature type="compositionally biased region" description="Acidic residues" evidence="3">
    <location>
        <begin position="76"/>
        <end position="88"/>
    </location>
</feature>
<evidence type="ECO:0000313" key="5">
    <source>
        <dbReference type="EMBL" id="SAM01263.1"/>
    </source>
</evidence>
<dbReference type="InterPro" id="IPR004827">
    <property type="entry name" value="bZIP"/>
</dbReference>